<organism evidence="1 2">
    <name type="scientific">Romboutsia lituseburensis DSM 797</name>
    <dbReference type="NCBI Taxonomy" id="1121325"/>
    <lineage>
        <taxon>Bacteria</taxon>
        <taxon>Bacillati</taxon>
        <taxon>Bacillota</taxon>
        <taxon>Clostridia</taxon>
        <taxon>Peptostreptococcales</taxon>
        <taxon>Peptostreptococcaceae</taxon>
        <taxon>Romboutsia</taxon>
    </lineage>
</organism>
<dbReference type="AlphaFoldDB" id="A0A1G9KHK4"/>
<evidence type="ECO:0000313" key="2">
    <source>
        <dbReference type="Proteomes" id="UP000199068"/>
    </source>
</evidence>
<proteinExistence type="predicted"/>
<accession>A0A1G9KHK4</accession>
<name>A0A1G9KHK4_9FIRM</name>
<sequence length="184" mass="19982">MGIPCAKQPLIVEFKGGITVNYPMQFNEDTIDFFSSQTGFPIDKLGIALNTSDLILKVEEVVEQIDPPIDIPVDCNPQGFISVSDVTVNQVSVQGAIQFVANANLFDESTIPEPKGFNLAWPSTSGTINIDKKLLAYTDNPTDQYDLSVTLTDLKLDSAETEAASQNLYFFVIAGTLSIEAIAK</sequence>
<gene>
    <name evidence="1" type="ORF">SAMN04515677_102142</name>
</gene>
<dbReference type="EMBL" id="FNGW01000002">
    <property type="protein sequence ID" value="SDL48997.1"/>
    <property type="molecule type" value="Genomic_DNA"/>
</dbReference>
<dbReference type="RefSeq" id="WP_092723104.1">
    <property type="nucleotide sequence ID" value="NZ_FNGW01000002.1"/>
</dbReference>
<dbReference type="Proteomes" id="UP000199068">
    <property type="component" value="Unassembled WGS sequence"/>
</dbReference>
<reference evidence="1 2" key="1">
    <citation type="submission" date="2016-10" db="EMBL/GenBank/DDBJ databases">
        <authorList>
            <person name="de Groot N.N."/>
        </authorList>
    </citation>
    <scope>NUCLEOTIDE SEQUENCE [LARGE SCALE GENOMIC DNA]</scope>
    <source>
        <strain evidence="1 2">DSM 797</strain>
    </source>
</reference>
<keyword evidence="2" id="KW-1185">Reference proteome</keyword>
<evidence type="ECO:0000313" key="1">
    <source>
        <dbReference type="EMBL" id="SDL48997.1"/>
    </source>
</evidence>
<protein>
    <submittedName>
        <fullName evidence="1">Uncharacterized protein</fullName>
    </submittedName>
</protein>